<protein>
    <submittedName>
        <fullName evidence="1">Uncharacterized protein</fullName>
    </submittedName>
</protein>
<name>A0A142EBY0_ECOLX</name>
<geneLocation type="plasmid" evidence="1">
    <name>pBK32602</name>
</geneLocation>
<accession>A0A142EBY0</accession>
<evidence type="ECO:0000313" key="1">
    <source>
        <dbReference type="EMBL" id="AMQ45668.1"/>
    </source>
</evidence>
<dbReference type="EMBL" id="KU295134">
    <property type="protein sequence ID" value="AMQ45668.1"/>
    <property type="molecule type" value="Genomic_DNA"/>
</dbReference>
<organism evidence="1">
    <name type="scientific">Escherichia coli</name>
    <dbReference type="NCBI Taxonomy" id="562"/>
    <lineage>
        <taxon>Bacteria</taxon>
        <taxon>Pseudomonadati</taxon>
        <taxon>Pseudomonadota</taxon>
        <taxon>Gammaproteobacteria</taxon>
        <taxon>Enterobacterales</taxon>
        <taxon>Enterobacteriaceae</taxon>
        <taxon>Escherichia</taxon>
    </lineage>
</organism>
<reference evidence="1" key="1">
    <citation type="submission" date="2015-12" db="EMBL/GenBank/DDBJ databases">
        <title>Molecular Epidemiology and Plasmid Analysis of KPC-Producing Escherichia coli.</title>
        <authorList>
            <person name="Chavda K."/>
            <person name="Chen L."/>
            <person name="Kreiswirth B."/>
        </authorList>
    </citation>
    <scope>NUCLEOTIDE SEQUENCE</scope>
    <source>
        <strain evidence="1">BK32602</strain>
        <plasmid evidence="1">pBK32602</plasmid>
    </source>
</reference>
<dbReference type="AlphaFoldDB" id="A0A142EBY0"/>
<sequence>MKLTGIQLCTAERFVYAQDRECIKAEEGPVWHKY</sequence>
<keyword evidence="1" id="KW-0614">Plasmid</keyword>
<proteinExistence type="predicted"/>